<feature type="compositionally biased region" description="Low complexity" evidence="1">
    <location>
        <begin position="118"/>
        <end position="135"/>
    </location>
</feature>
<proteinExistence type="predicted"/>
<feature type="compositionally biased region" description="Polar residues" evidence="1">
    <location>
        <begin position="40"/>
        <end position="56"/>
    </location>
</feature>
<sequence length="171" mass="18742">MWKRQRRKRAESHDEDWFAIPTHSQLKAGQYEATPMSPLSPGSNAHSPSRIASMQYPQVPHQHMGPAYDPALYAAQAQDFYGGFHGGGGGSEYPADVKQQPVLNVMSAETDVAPAPAPVSRAAESSSRPAAPEVPTQLTAEEMEQLAELVARRMTAHMVDDDDMEPPPMYR</sequence>
<accession>A0A166ME59</accession>
<reference evidence="2 3" key="1">
    <citation type="journal article" date="2016" name="Mol. Biol. Evol.">
        <title>Comparative Genomics of Early-Diverging Mushroom-Forming Fungi Provides Insights into the Origins of Lignocellulose Decay Capabilities.</title>
        <authorList>
            <person name="Nagy L.G."/>
            <person name="Riley R."/>
            <person name="Tritt A."/>
            <person name="Adam C."/>
            <person name="Daum C."/>
            <person name="Floudas D."/>
            <person name="Sun H."/>
            <person name="Yadav J.S."/>
            <person name="Pangilinan J."/>
            <person name="Larsson K.H."/>
            <person name="Matsuura K."/>
            <person name="Barry K."/>
            <person name="Labutti K."/>
            <person name="Kuo R."/>
            <person name="Ohm R.A."/>
            <person name="Bhattacharya S.S."/>
            <person name="Shirouzu T."/>
            <person name="Yoshinaga Y."/>
            <person name="Martin F.M."/>
            <person name="Grigoriev I.V."/>
            <person name="Hibbett D.S."/>
        </authorList>
    </citation>
    <scope>NUCLEOTIDE SEQUENCE [LARGE SCALE GENOMIC DNA]</scope>
    <source>
        <strain evidence="2 3">HHB12029</strain>
    </source>
</reference>
<evidence type="ECO:0000313" key="2">
    <source>
        <dbReference type="EMBL" id="KZV77932.1"/>
    </source>
</evidence>
<name>A0A166ME59_EXIGL</name>
<evidence type="ECO:0000256" key="1">
    <source>
        <dbReference type="SAM" id="MobiDB-lite"/>
    </source>
</evidence>
<dbReference type="Proteomes" id="UP000077266">
    <property type="component" value="Unassembled WGS sequence"/>
</dbReference>
<feature type="region of interest" description="Disordered" evidence="1">
    <location>
        <begin position="114"/>
        <end position="138"/>
    </location>
</feature>
<dbReference type="AlphaFoldDB" id="A0A166ME59"/>
<keyword evidence="3" id="KW-1185">Reference proteome</keyword>
<protein>
    <submittedName>
        <fullName evidence="2">Uncharacterized protein</fullName>
    </submittedName>
</protein>
<evidence type="ECO:0000313" key="3">
    <source>
        <dbReference type="Proteomes" id="UP000077266"/>
    </source>
</evidence>
<dbReference type="InParanoid" id="A0A166ME59"/>
<feature type="compositionally biased region" description="Basic residues" evidence="1">
    <location>
        <begin position="1"/>
        <end position="10"/>
    </location>
</feature>
<gene>
    <name evidence="2" type="ORF">EXIGLDRAFT_96247</name>
</gene>
<dbReference type="EMBL" id="KV427337">
    <property type="protein sequence ID" value="KZV77932.1"/>
    <property type="molecule type" value="Genomic_DNA"/>
</dbReference>
<organism evidence="2 3">
    <name type="scientific">Exidia glandulosa HHB12029</name>
    <dbReference type="NCBI Taxonomy" id="1314781"/>
    <lineage>
        <taxon>Eukaryota</taxon>
        <taxon>Fungi</taxon>
        <taxon>Dikarya</taxon>
        <taxon>Basidiomycota</taxon>
        <taxon>Agaricomycotina</taxon>
        <taxon>Agaricomycetes</taxon>
        <taxon>Auriculariales</taxon>
        <taxon>Exidiaceae</taxon>
        <taxon>Exidia</taxon>
    </lineage>
</organism>
<feature type="region of interest" description="Disordered" evidence="1">
    <location>
        <begin position="1"/>
        <end position="63"/>
    </location>
</feature>